<dbReference type="PROSITE" id="PS51186">
    <property type="entry name" value="GNAT"/>
    <property type="match status" value="1"/>
</dbReference>
<dbReference type="PANTHER" id="PTHR43072:SF23">
    <property type="entry name" value="UPF0039 PROTEIN C11D3.02C"/>
    <property type="match status" value="1"/>
</dbReference>
<organism evidence="4 5">
    <name type="scientific">Ligilactobacillus agilis DSM 20509</name>
    <dbReference type="NCBI Taxonomy" id="1423718"/>
    <lineage>
        <taxon>Bacteria</taxon>
        <taxon>Bacillati</taxon>
        <taxon>Bacillota</taxon>
        <taxon>Bacilli</taxon>
        <taxon>Lactobacillales</taxon>
        <taxon>Lactobacillaceae</taxon>
        <taxon>Ligilactobacillus</taxon>
    </lineage>
</organism>
<dbReference type="PANTHER" id="PTHR43072">
    <property type="entry name" value="N-ACETYLTRANSFERASE"/>
    <property type="match status" value="1"/>
</dbReference>
<dbReference type="PATRIC" id="fig|1423718.3.peg.72"/>
<dbReference type="Gene3D" id="3.40.630.30">
    <property type="match status" value="1"/>
</dbReference>
<sequence length="194" mass="22271">MTPIAFRIAHSSDAAEILQIYAHYVEQTAITLDTVVPSIADFQTKITTTLERYPFIVAVQANKIVGYAYASAFNYRNAYDWSAELSIYLLPTMRKQGLGSRFYSLLEDIAKAQNITNLNACITYPRTKDDPHVTLASVNFHEKRGFNLCGHFHKCAYKFDRWYDMVWMEKQILPHSDSPAPIKPFNQIAKQFFS</sequence>
<comment type="caution">
    <text evidence="4">The sequence shown here is derived from an EMBL/GenBank/DDBJ whole genome shotgun (WGS) entry which is preliminary data.</text>
</comment>
<keyword evidence="1 4" id="KW-0808">Transferase</keyword>
<dbReference type="Pfam" id="PF13420">
    <property type="entry name" value="Acetyltransf_4"/>
    <property type="match status" value="1"/>
</dbReference>
<dbReference type="InterPro" id="IPR016181">
    <property type="entry name" value="Acyl_CoA_acyltransferase"/>
</dbReference>
<protein>
    <submittedName>
        <fullName evidence="4">Sortase-like acyltransferase</fullName>
    </submittedName>
</protein>
<evidence type="ECO:0000256" key="1">
    <source>
        <dbReference type="ARBA" id="ARBA00022679"/>
    </source>
</evidence>
<gene>
    <name evidence="4" type="ORF">FC14_GL000070</name>
</gene>
<dbReference type="InterPro" id="IPR000182">
    <property type="entry name" value="GNAT_dom"/>
</dbReference>
<dbReference type="AlphaFoldDB" id="A0A0R2ALT2"/>
<reference evidence="4 5" key="1">
    <citation type="journal article" date="2015" name="Genome Announc.">
        <title>Expanding the biotechnology potential of lactobacilli through comparative genomics of 213 strains and associated genera.</title>
        <authorList>
            <person name="Sun Z."/>
            <person name="Harris H.M."/>
            <person name="McCann A."/>
            <person name="Guo C."/>
            <person name="Argimon S."/>
            <person name="Zhang W."/>
            <person name="Yang X."/>
            <person name="Jeffery I.B."/>
            <person name="Cooney J.C."/>
            <person name="Kagawa T.F."/>
            <person name="Liu W."/>
            <person name="Song Y."/>
            <person name="Salvetti E."/>
            <person name="Wrobel A."/>
            <person name="Rasinkangas P."/>
            <person name="Parkhill J."/>
            <person name="Rea M.C."/>
            <person name="O'Sullivan O."/>
            <person name="Ritari J."/>
            <person name="Douillard F.P."/>
            <person name="Paul Ross R."/>
            <person name="Yang R."/>
            <person name="Briner A.E."/>
            <person name="Felis G.E."/>
            <person name="de Vos W.M."/>
            <person name="Barrangou R."/>
            <person name="Klaenhammer T.R."/>
            <person name="Caufield P.W."/>
            <person name="Cui Y."/>
            <person name="Zhang H."/>
            <person name="O'Toole P.W."/>
        </authorList>
    </citation>
    <scope>NUCLEOTIDE SEQUENCE [LARGE SCALE GENOMIC DNA]</scope>
    <source>
        <strain evidence="4 5">DSM 20509</strain>
    </source>
</reference>
<keyword evidence="5" id="KW-1185">Reference proteome</keyword>
<dbReference type="SUPFAM" id="SSF55729">
    <property type="entry name" value="Acyl-CoA N-acyltransferases (Nat)"/>
    <property type="match status" value="1"/>
</dbReference>
<evidence type="ECO:0000259" key="3">
    <source>
        <dbReference type="PROSITE" id="PS51186"/>
    </source>
</evidence>
<proteinExistence type="predicted"/>
<dbReference type="RefSeq" id="WP_056976824.1">
    <property type="nucleotide sequence ID" value="NZ_AYYP01000044.1"/>
</dbReference>
<dbReference type="Proteomes" id="UP000051008">
    <property type="component" value="Unassembled WGS sequence"/>
</dbReference>
<dbReference type="CDD" id="cd04301">
    <property type="entry name" value="NAT_SF"/>
    <property type="match status" value="1"/>
</dbReference>
<name>A0A0R2ALT2_9LACO</name>
<evidence type="ECO:0000313" key="5">
    <source>
        <dbReference type="Proteomes" id="UP000051008"/>
    </source>
</evidence>
<evidence type="ECO:0000313" key="4">
    <source>
        <dbReference type="EMBL" id="KRM64060.1"/>
    </source>
</evidence>
<dbReference type="GO" id="GO:0016747">
    <property type="term" value="F:acyltransferase activity, transferring groups other than amino-acyl groups"/>
    <property type="evidence" value="ECO:0007669"/>
    <property type="project" value="InterPro"/>
</dbReference>
<dbReference type="OrthoDB" id="9798006at2"/>
<evidence type="ECO:0000256" key="2">
    <source>
        <dbReference type="ARBA" id="ARBA00023315"/>
    </source>
</evidence>
<dbReference type="EMBL" id="AYYP01000044">
    <property type="protein sequence ID" value="KRM64060.1"/>
    <property type="molecule type" value="Genomic_DNA"/>
</dbReference>
<dbReference type="GeneID" id="75138007"/>
<feature type="domain" description="N-acetyltransferase" evidence="3">
    <location>
        <begin position="4"/>
        <end position="173"/>
    </location>
</feature>
<keyword evidence="2 4" id="KW-0012">Acyltransferase</keyword>
<accession>A0A0R2ALT2</accession>